<organism evidence="2 3">
    <name type="scientific">Trichomonas vaginalis (strain ATCC PRA-98 / G3)</name>
    <dbReference type="NCBI Taxonomy" id="412133"/>
    <lineage>
        <taxon>Eukaryota</taxon>
        <taxon>Metamonada</taxon>
        <taxon>Parabasalia</taxon>
        <taxon>Trichomonadida</taxon>
        <taxon>Trichomonadidae</taxon>
        <taxon>Trichomonas</taxon>
    </lineage>
</organism>
<reference evidence="2" key="2">
    <citation type="journal article" date="2007" name="Science">
        <title>Draft genome sequence of the sexually transmitted pathogen Trichomonas vaginalis.</title>
        <authorList>
            <person name="Carlton J.M."/>
            <person name="Hirt R.P."/>
            <person name="Silva J.C."/>
            <person name="Delcher A.L."/>
            <person name="Schatz M."/>
            <person name="Zhao Q."/>
            <person name="Wortman J.R."/>
            <person name="Bidwell S.L."/>
            <person name="Alsmark U.C.M."/>
            <person name="Besteiro S."/>
            <person name="Sicheritz-Ponten T."/>
            <person name="Noel C.J."/>
            <person name="Dacks J.B."/>
            <person name="Foster P.G."/>
            <person name="Simillion C."/>
            <person name="Van de Peer Y."/>
            <person name="Miranda-Saavedra D."/>
            <person name="Barton G.J."/>
            <person name="Westrop G.D."/>
            <person name="Mueller S."/>
            <person name="Dessi D."/>
            <person name="Fiori P.L."/>
            <person name="Ren Q."/>
            <person name="Paulsen I."/>
            <person name="Zhang H."/>
            <person name="Bastida-Corcuera F.D."/>
            <person name="Simoes-Barbosa A."/>
            <person name="Brown M.T."/>
            <person name="Hayes R.D."/>
            <person name="Mukherjee M."/>
            <person name="Okumura C.Y."/>
            <person name="Schneider R."/>
            <person name="Smith A.J."/>
            <person name="Vanacova S."/>
            <person name="Villalvazo M."/>
            <person name="Haas B.J."/>
            <person name="Pertea M."/>
            <person name="Feldblyum T.V."/>
            <person name="Utterback T.R."/>
            <person name="Shu C.L."/>
            <person name="Osoegawa K."/>
            <person name="de Jong P.J."/>
            <person name="Hrdy I."/>
            <person name="Horvathova L."/>
            <person name="Zubacova Z."/>
            <person name="Dolezal P."/>
            <person name="Malik S.B."/>
            <person name="Logsdon J.M. Jr."/>
            <person name="Henze K."/>
            <person name="Gupta A."/>
            <person name="Wang C.C."/>
            <person name="Dunne R.L."/>
            <person name="Upcroft J.A."/>
            <person name="Upcroft P."/>
            <person name="White O."/>
            <person name="Salzberg S.L."/>
            <person name="Tang P."/>
            <person name="Chiu C.-H."/>
            <person name="Lee Y.-S."/>
            <person name="Embley T.M."/>
            <person name="Coombs G.H."/>
            <person name="Mottram J.C."/>
            <person name="Tachezy J."/>
            <person name="Fraser-Liggett C.M."/>
            <person name="Johnson P.J."/>
        </authorList>
    </citation>
    <scope>NUCLEOTIDE SEQUENCE [LARGE SCALE GENOMIC DNA]</scope>
    <source>
        <strain evidence="2">G3</strain>
    </source>
</reference>
<dbReference type="SUPFAM" id="SSF54001">
    <property type="entry name" value="Cysteine proteinases"/>
    <property type="match status" value="1"/>
</dbReference>
<accession>A2G214</accession>
<proteinExistence type="predicted"/>
<dbReference type="GO" id="GO:0004843">
    <property type="term" value="F:cysteine-type deubiquitinase activity"/>
    <property type="evidence" value="ECO:0007669"/>
    <property type="project" value="InterPro"/>
</dbReference>
<protein>
    <submittedName>
        <fullName evidence="2">Clan CA, family C19, ubiquitin hydrolase-like cysteine peptidase</fullName>
    </submittedName>
</protein>
<dbReference type="Pfam" id="PF00443">
    <property type="entry name" value="UCH"/>
    <property type="match status" value="1"/>
</dbReference>
<dbReference type="eggNOG" id="KOG1864">
    <property type="taxonomic scope" value="Eukaryota"/>
</dbReference>
<dbReference type="VEuPathDB" id="TrichDB:TVAGG3_0570450"/>
<reference evidence="2" key="1">
    <citation type="submission" date="2006-10" db="EMBL/GenBank/DDBJ databases">
        <authorList>
            <person name="Amadeo P."/>
            <person name="Zhao Q."/>
            <person name="Wortman J."/>
            <person name="Fraser-Liggett C."/>
            <person name="Carlton J."/>
        </authorList>
    </citation>
    <scope>NUCLEOTIDE SEQUENCE</scope>
    <source>
        <strain evidence="2">G3</strain>
    </source>
</reference>
<dbReference type="InterPro" id="IPR018200">
    <property type="entry name" value="USP_CS"/>
</dbReference>
<dbReference type="SMR" id="A2G214"/>
<dbReference type="InParanoid" id="A2G214"/>
<evidence type="ECO:0000259" key="1">
    <source>
        <dbReference type="PROSITE" id="PS50235"/>
    </source>
</evidence>
<sequence>MGPAVPQEYTFIRLANMGSTCYINSVLQSLFNTDMVANFCWHYSDTIKKHGLEKLVDRTPLYLFSKIYIDSQNAPQNEVYYTPDYFLNALYESTDKFKWNEMGDSHELFLYLLQNFDNSINEINSRLGNEKLPLFSSFFMCETSSIASYNGTITDDSKDIVPIIGLNAKTMKDSIYYWENGIDIQDLNEGIDINRKLTKFPDVLVLMPRVFTGVSKCMDKMKPEFKITISGQEYSLKSIIVHIGNDLNSGHYICVFEVSERWVYGDDAEMRPLNDTEYHTFFETGYLPGQDTAISYIFFYELL</sequence>
<dbReference type="InterPro" id="IPR050164">
    <property type="entry name" value="Peptidase_C19"/>
</dbReference>
<dbReference type="KEGG" id="tva:4746468"/>
<dbReference type="AlphaFoldDB" id="A2G214"/>
<dbReference type="RefSeq" id="XP_001301736.1">
    <property type="nucleotide sequence ID" value="XM_001301735.1"/>
</dbReference>
<dbReference type="Gene3D" id="3.90.70.10">
    <property type="entry name" value="Cysteine proteinases"/>
    <property type="match status" value="2"/>
</dbReference>
<dbReference type="InterPro" id="IPR001394">
    <property type="entry name" value="Peptidase_C19_UCH"/>
</dbReference>
<dbReference type="InterPro" id="IPR028889">
    <property type="entry name" value="USP"/>
</dbReference>
<dbReference type="PROSITE" id="PS50235">
    <property type="entry name" value="USP_3"/>
    <property type="match status" value="1"/>
</dbReference>
<dbReference type="PANTHER" id="PTHR24006">
    <property type="entry name" value="UBIQUITIN CARBOXYL-TERMINAL HYDROLASE"/>
    <property type="match status" value="1"/>
</dbReference>
<gene>
    <name evidence="2" type="ORF">TVAG_181540</name>
</gene>
<dbReference type="STRING" id="5722.A2G214"/>
<name>A2G214_TRIV3</name>
<dbReference type="GO" id="GO:0016579">
    <property type="term" value="P:protein deubiquitination"/>
    <property type="evidence" value="ECO:0007669"/>
    <property type="project" value="InterPro"/>
</dbReference>
<evidence type="ECO:0000313" key="3">
    <source>
        <dbReference type="Proteomes" id="UP000001542"/>
    </source>
</evidence>
<dbReference type="FunFam" id="3.90.70.10:FF:000513">
    <property type="entry name" value="Clan CA, family C19, ubiquitin hydrolase-like cysteine peptidase"/>
    <property type="match status" value="1"/>
</dbReference>
<feature type="domain" description="USP" evidence="1">
    <location>
        <begin position="12"/>
        <end position="303"/>
    </location>
</feature>
<dbReference type="InterPro" id="IPR038765">
    <property type="entry name" value="Papain-like_cys_pep_sf"/>
</dbReference>
<keyword evidence="2" id="KW-0378">Hydrolase</keyword>
<keyword evidence="3" id="KW-1185">Reference proteome</keyword>
<dbReference type="OrthoDB" id="292964at2759"/>
<dbReference type="PROSITE" id="PS00973">
    <property type="entry name" value="USP_2"/>
    <property type="match status" value="1"/>
</dbReference>
<dbReference type="EMBL" id="DS114263">
    <property type="protein sequence ID" value="EAX88806.1"/>
    <property type="molecule type" value="Genomic_DNA"/>
</dbReference>
<dbReference type="VEuPathDB" id="TrichDB:TVAG_181540"/>
<evidence type="ECO:0000313" key="2">
    <source>
        <dbReference type="EMBL" id="EAX88806.1"/>
    </source>
</evidence>
<dbReference type="Proteomes" id="UP000001542">
    <property type="component" value="Unassembled WGS sequence"/>
</dbReference>